<reference evidence="3" key="1">
    <citation type="journal article" date="2014" name="Int. J. Syst. Evol. Microbiol.">
        <title>Complete genome sequence of Corynebacterium casei LMG S-19264T (=DSM 44701T), isolated from a smear-ripened cheese.</title>
        <authorList>
            <consortium name="US DOE Joint Genome Institute (JGI-PGF)"/>
            <person name="Walter F."/>
            <person name="Albersmeier A."/>
            <person name="Kalinowski J."/>
            <person name="Ruckert C."/>
        </authorList>
    </citation>
    <scope>NUCLEOTIDE SEQUENCE</scope>
    <source>
        <strain evidence="3">JCM 4834</strain>
    </source>
</reference>
<accession>A0A5P2USK4</accession>
<reference evidence="4 5" key="2">
    <citation type="submission" date="2017-09" db="EMBL/GenBank/DDBJ databases">
        <authorList>
            <person name="Lee N."/>
            <person name="Cho B.-K."/>
        </authorList>
    </citation>
    <scope>NUCLEOTIDE SEQUENCE [LARGE SCALE GENOMIC DNA]</scope>
    <source>
        <strain evidence="4 5">ATCC 27467</strain>
    </source>
</reference>
<dbReference type="KEGG" id="ssub:CP968_32220"/>
<dbReference type="Gene3D" id="3.90.470.20">
    <property type="entry name" value="4'-phosphopantetheinyl transferase domain"/>
    <property type="match status" value="1"/>
</dbReference>
<evidence type="ECO:0000259" key="2">
    <source>
        <dbReference type="Pfam" id="PF01648"/>
    </source>
</evidence>
<dbReference type="InterPro" id="IPR008278">
    <property type="entry name" value="4-PPantetheinyl_Trfase_dom"/>
</dbReference>
<evidence type="ECO:0000313" key="5">
    <source>
        <dbReference type="Proteomes" id="UP000326831"/>
    </source>
</evidence>
<keyword evidence="1 4" id="KW-0808">Transferase</keyword>
<dbReference type="GO" id="GO:0008897">
    <property type="term" value="F:holo-[acyl-carrier-protein] synthase activity"/>
    <property type="evidence" value="ECO:0007669"/>
    <property type="project" value="InterPro"/>
</dbReference>
<keyword evidence="5" id="KW-1185">Reference proteome</keyword>
<evidence type="ECO:0000313" key="4">
    <source>
        <dbReference type="EMBL" id="QEU82312.1"/>
    </source>
</evidence>
<dbReference type="EMBL" id="BMVX01000011">
    <property type="protein sequence ID" value="GGZ69838.1"/>
    <property type="molecule type" value="Genomic_DNA"/>
</dbReference>
<proteinExistence type="predicted"/>
<dbReference type="GO" id="GO:0000287">
    <property type="term" value="F:magnesium ion binding"/>
    <property type="evidence" value="ECO:0007669"/>
    <property type="project" value="InterPro"/>
</dbReference>
<dbReference type="Proteomes" id="UP000326831">
    <property type="component" value="Chromosome"/>
</dbReference>
<evidence type="ECO:0000256" key="1">
    <source>
        <dbReference type="ARBA" id="ARBA00022679"/>
    </source>
</evidence>
<dbReference type="SUPFAM" id="SSF56214">
    <property type="entry name" value="4'-phosphopantetheinyl transferase"/>
    <property type="match status" value="2"/>
</dbReference>
<evidence type="ECO:0000313" key="3">
    <source>
        <dbReference type="EMBL" id="GGZ69838.1"/>
    </source>
</evidence>
<sequence>MTGGAPAGVALAGPTAAVLARAGDVRELLTRTELARAGALRSAGDRDDFLAAHALVRLCAGRLLGRPAHSLTVVQSCGRCPRPHGRPRLAEAPGTGVSLAHTPGWVAAAAASGPVGVDLETVDGRPPDPRTTALACTREERAALAAADHPQRAFLRQWVRKESLVKVGAGTLDEAARLDLPVYGRAPARWRGWRLLDWDAEGERVVGCVAAREEMRLRLLG</sequence>
<dbReference type="Pfam" id="PF01648">
    <property type="entry name" value="ACPS"/>
    <property type="match status" value="1"/>
</dbReference>
<feature type="domain" description="4'-phosphopantetheinyl transferase" evidence="2">
    <location>
        <begin position="114"/>
        <end position="167"/>
    </location>
</feature>
<reference evidence="3" key="3">
    <citation type="submission" date="2020-09" db="EMBL/GenBank/DDBJ databases">
        <authorList>
            <person name="Sun Q."/>
            <person name="Ohkuma M."/>
        </authorList>
    </citation>
    <scope>NUCLEOTIDE SEQUENCE</scope>
    <source>
        <strain evidence="3">JCM 4834</strain>
    </source>
</reference>
<protein>
    <submittedName>
        <fullName evidence="4">4'-phosphopantetheinyl transferase superfamily protein</fullName>
    </submittedName>
</protein>
<organism evidence="4 5">
    <name type="scientific">Streptomyces subrutilus</name>
    <dbReference type="NCBI Taxonomy" id="36818"/>
    <lineage>
        <taxon>Bacteria</taxon>
        <taxon>Bacillati</taxon>
        <taxon>Actinomycetota</taxon>
        <taxon>Actinomycetes</taxon>
        <taxon>Kitasatosporales</taxon>
        <taxon>Streptomycetaceae</taxon>
        <taxon>Streptomyces</taxon>
    </lineage>
</organism>
<dbReference type="OrthoDB" id="190168at2"/>
<gene>
    <name evidence="4" type="ORF">CP968_32220</name>
    <name evidence="3" type="ORF">GCM10010371_32130</name>
</gene>
<dbReference type="Proteomes" id="UP000634660">
    <property type="component" value="Unassembled WGS sequence"/>
</dbReference>
<dbReference type="InterPro" id="IPR037143">
    <property type="entry name" value="4-PPantetheinyl_Trfase_dom_sf"/>
</dbReference>
<dbReference type="EMBL" id="CP023701">
    <property type="protein sequence ID" value="QEU82312.1"/>
    <property type="molecule type" value="Genomic_DNA"/>
</dbReference>
<dbReference type="RefSeq" id="WP_150521320.1">
    <property type="nucleotide sequence ID" value="NZ_BMVX01000011.1"/>
</dbReference>
<dbReference type="AlphaFoldDB" id="A0A5P2USK4"/>
<name>A0A5P2USK4_9ACTN</name>